<dbReference type="GO" id="GO:0004674">
    <property type="term" value="F:protein serine/threonine kinase activity"/>
    <property type="evidence" value="ECO:0007669"/>
    <property type="project" value="TreeGrafter"/>
</dbReference>
<proteinExistence type="predicted"/>
<dbReference type="Gene3D" id="1.10.510.10">
    <property type="entry name" value="Transferase(Phosphotransferase) domain 1"/>
    <property type="match status" value="1"/>
</dbReference>
<dbReference type="Proteomes" id="UP001320245">
    <property type="component" value="Unassembled WGS sequence"/>
</dbReference>
<name>A0AAN9UA36_9PEZI</name>
<dbReference type="InterPro" id="IPR008271">
    <property type="entry name" value="Ser/Thr_kinase_AS"/>
</dbReference>
<evidence type="ECO:0000313" key="3">
    <source>
        <dbReference type="Proteomes" id="UP001320245"/>
    </source>
</evidence>
<dbReference type="InterPro" id="IPR011009">
    <property type="entry name" value="Kinase-like_dom_sf"/>
</dbReference>
<comment type="caution">
    <text evidence="2">The sequence shown here is derived from an EMBL/GenBank/DDBJ whole genome shotgun (WGS) entry which is preliminary data.</text>
</comment>
<dbReference type="CDD" id="cd00180">
    <property type="entry name" value="PKc"/>
    <property type="match status" value="1"/>
</dbReference>
<dbReference type="SUPFAM" id="SSF56112">
    <property type="entry name" value="Protein kinase-like (PK-like)"/>
    <property type="match status" value="1"/>
</dbReference>
<dbReference type="EMBL" id="JAJSPL020000015">
    <property type="protein sequence ID" value="KAK7742276.1"/>
    <property type="molecule type" value="Genomic_DNA"/>
</dbReference>
<gene>
    <name evidence="2" type="ORF">SLS53_004419</name>
</gene>
<keyword evidence="3" id="KW-1185">Reference proteome</keyword>
<dbReference type="PROSITE" id="PS50011">
    <property type="entry name" value="PROTEIN_KINASE_DOM"/>
    <property type="match status" value="1"/>
</dbReference>
<sequence length="352" mass="40319">MPNSEHLDLKILRCYTESEFPPGWKQRYIPEGCLDQLFSRQTIIQEFTRGAEVADEHHVDEYLEDLISFILLSAKKLMAICLMSGVDKGELRQALEIFKSNQFDDKSLPLLSLDADHPPWSQLDWSPIKLSHFNGDQWRFYAPIFSKDNIKLVLENQHILPFQLASREPKLGAFSEVYEVTIHEAHQKEPMQKLTGGHATAAIKAFRPPATPASKLEVDKEWEREEKALEEMRGLHHAHIVEVKAMFTWKGKGNYFMFQWADGGNLRDLFQNNQQPTLTKDLIKEIVQQLMGLADALVALHNLKKDGKDAGSYRHGDLKPENILIFKDNTDIGMFKIADMGLAKHHFDDTGN</sequence>
<dbReference type="InterPro" id="IPR000719">
    <property type="entry name" value="Prot_kinase_dom"/>
</dbReference>
<accession>A0AAN9UA36</accession>
<dbReference type="PANTHER" id="PTHR24359">
    <property type="entry name" value="SERINE/THREONINE-PROTEIN KINASE SBK1"/>
    <property type="match status" value="1"/>
</dbReference>
<reference evidence="2 3" key="1">
    <citation type="journal article" date="2023" name="PLoS ONE">
        <title>Cytospora paraplurivora sp. nov. isolated from orchards with fruit tree decline syndrome in Ontario, Canada.</title>
        <authorList>
            <person name="Ilyukhin E."/>
            <person name="Nguyen H.D.T."/>
            <person name="Castle A.J."/>
            <person name="Ellouze W."/>
        </authorList>
    </citation>
    <scope>NUCLEOTIDE SEQUENCE [LARGE SCALE GENOMIC DNA]</scope>
    <source>
        <strain evidence="2 3">FDS-564</strain>
    </source>
</reference>
<feature type="domain" description="Protein kinase" evidence="1">
    <location>
        <begin position="163"/>
        <end position="352"/>
    </location>
</feature>
<evidence type="ECO:0000259" key="1">
    <source>
        <dbReference type="PROSITE" id="PS50011"/>
    </source>
</evidence>
<dbReference type="PROSITE" id="PS00108">
    <property type="entry name" value="PROTEIN_KINASE_ST"/>
    <property type="match status" value="1"/>
</dbReference>
<evidence type="ECO:0000313" key="2">
    <source>
        <dbReference type="EMBL" id="KAK7742276.1"/>
    </source>
</evidence>
<dbReference type="AlphaFoldDB" id="A0AAN9UA36"/>
<protein>
    <recommendedName>
        <fullName evidence="1">Protein kinase domain-containing protein</fullName>
    </recommendedName>
</protein>
<dbReference type="PANTHER" id="PTHR24359:SF1">
    <property type="entry name" value="INHIBITOR OF NUCLEAR FACTOR KAPPA-B KINASE EPSILON SUBUNIT HOMOLOG 1-RELATED"/>
    <property type="match status" value="1"/>
</dbReference>
<dbReference type="GO" id="GO:0005524">
    <property type="term" value="F:ATP binding"/>
    <property type="evidence" value="ECO:0007669"/>
    <property type="project" value="InterPro"/>
</dbReference>
<organism evidence="2 3">
    <name type="scientific">Cytospora paraplurivora</name>
    <dbReference type="NCBI Taxonomy" id="2898453"/>
    <lineage>
        <taxon>Eukaryota</taxon>
        <taxon>Fungi</taxon>
        <taxon>Dikarya</taxon>
        <taxon>Ascomycota</taxon>
        <taxon>Pezizomycotina</taxon>
        <taxon>Sordariomycetes</taxon>
        <taxon>Sordariomycetidae</taxon>
        <taxon>Diaporthales</taxon>
        <taxon>Cytosporaceae</taxon>
        <taxon>Cytospora</taxon>
    </lineage>
</organism>
<dbReference type="Pfam" id="PF00069">
    <property type="entry name" value="Pkinase"/>
    <property type="match status" value="1"/>
</dbReference>